<evidence type="ECO:0008006" key="3">
    <source>
        <dbReference type="Google" id="ProtNLM"/>
    </source>
</evidence>
<proteinExistence type="predicted"/>
<dbReference type="Proteomes" id="UP000263900">
    <property type="component" value="Chromosome"/>
</dbReference>
<gene>
    <name evidence="1" type="ORF">D3H65_02165</name>
</gene>
<name>A0A3B7MMK1_9BACT</name>
<dbReference type="EMBL" id="CP032157">
    <property type="protein sequence ID" value="AXY72845.1"/>
    <property type="molecule type" value="Genomic_DNA"/>
</dbReference>
<organism evidence="1 2">
    <name type="scientific">Paraflavitalea soli</name>
    <dbReference type="NCBI Taxonomy" id="2315862"/>
    <lineage>
        <taxon>Bacteria</taxon>
        <taxon>Pseudomonadati</taxon>
        <taxon>Bacteroidota</taxon>
        <taxon>Chitinophagia</taxon>
        <taxon>Chitinophagales</taxon>
        <taxon>Chitinophagaceae</taxon>
        <taxon>Paraflavitalea</taxon>
    </lineage>
</organism>
<evidence type="ECO:0000313" key="1">
    <source>
        <dbReference type="EMBL" id="AXY72845.1"/>
    </source>
</evidence>
<dbReference type="OrthoDB" id="9874092at2"/>
<dbReference type="AlphaFoldDB" id="A0A3B7MMK1"/>
<dbReference type="KEGG" id="pseg:D3H65_02165"/>
<keyword evidence="2" id="KW-1185">Reference proteome</keyword>
<sequence>MSDQSKIAILTFISGDATPGTPSRYSFNALGKHLNLSKDELDGFLTELNKERFISQYTKKGVDSFTAILNQKGLDAVQDESFI</sequence>
<reference evidence="1 2" key="1">
    <citation type="submission" date="2018-09" db="EMBL/GenBank/DDBJ databases">
        <title>Genome sequencing of strain 6GH32-13.</title>
        <authorList>
            <person name="Weon H.-Y."/>
            <person name="Heo J."/>
            <person name="Kwon S.-W."/>
        </authorList>
    </citation>
    <scope>NUCLEOTIDE SEQUENCE [LARGE SCALE GENOMIC DNA]</scope>
    <source>
        <strain evidence="1 2">5GH32-13</strain>
    </source>
</reference>
<dbReference type="RefSeq" id="WP_119048683.1">
    <property type="nucleotide sequence ID" value="NZ_CP032157.1"/>
</dbReference>
<protein>
    <recommendedName>
        <fullName evidence="3">MarR family transcriptional regulator</fullName>
    </recommendedName>
</protein>
<accession>A0A3B7MMK1</accession>
<evidence type="ECO:0000313" key="2">
    <source>
        <dbReference type="Proteomes" id="UP000263900"/>
    </source>
</evidence>